<evidence type="ECO:0000259" key="2">
    <source>
        <dbReference type="Pfam" id="PF11738"/>
    </source>
</evidence>
<evidence type="ECO:0000256" key="1">
    <source>
        <dbReference type="SAM" id="SignalP"/>
    </source>
</evidence>
<accession>A0A6N3GJY9</accession>
<feature type="domain" description="DUF3298" evidence="2">
    <location>
        <begin position="176"/>
        <end position="258"/>
    </location>
</feature>
<dbReference type="PROSITE" id="PS51257">
    <property type="entry name" value="PROKAR_LIPOPROTEIN"/>
    <property type="match status" value="1"/>
</dbReference>
<organism evidence="3">
    <name type="scientific">Paraprevotella clara</name>
    <dbReference type="NCBI Taxonomy" id="454154"/>
    <lineage>
        <taxon>Bacteria</taxon>
        <taxon>Pseudomonadati</taxon>
        <taxon>Bacteroidota</taxon>
        <taxon>Bacteroidia</taxon>
        <taxon>Bacteroidales</taxon>
        <taxon>Prevotellaceae</taxon>
        <taxon>Paraprevotella</taxon>
    </lineage>
</organism>
<dbReference type="RefSeq" id="WP_412441591.1">
    <property type="nucleotide sequence ID" value="NZ_CACRUT010000031.1"/>
</dbReference>
<feature type="signal peptide" evidence="1">
    <location>
        <begin position="1"/>
        <end position="21"/>
    </location>
</feature>
<dbReference type="InterPro" id="IPR037126">
    <property type="entry name" value="PdaC/RsiV-like_sf"/>
</dbReference>
<dbReference type="Pfam" id="PF11738">
    <property type="entry name" value="DUF3298"/>
    <property type="match status" value="1"/>
</dbReference>
<dbReference type="EMBL" id="CACRUT010000031">
    <property type="protein sequence ID" value="VYU64794.1"/>
    <property type="molecule type" value="Genomic_DNA"/>
</dbReference>
<keyword evidence="1" id="KW-0732">Signal</keyword>
<evidence type="ECO:0000313" key="3">
    <source>
        <dbReference type="EMBL" id="VYU64794.1"/>
    </source>
</evidence>
<dbReference type="Gene3D" id="3.30.565.40">
    <property type="entry name" value="Fervidobacterium nodosum Rt17-B1 like"/>
    <property type="match status" value="1"/>
</dbReference>
<feature type="chain" id="PRO_5026973392" description="DUF3298 domain-containing protein" evidence="1">
    <location>
        <begin position="22"/>
        <end position="289"/>
    </location>
</feature>
<reference evidence="3" key="1">
    <citation type="submission" date="2019-11" db="EMBL/GenBank/DDBJ databases">
        <authorList>
            <person name="Feng L."/>
        </authorList>
    </citation>
    <scope>NUCLEOTIDE SEQUENCE</scope>
    <source>
        <strain evidence="3">PclaraLFYP37</strain>
    </source>
</reference>
<dbReference type="AlphaFoldDB" id="A0A6N3GJY9"/>
<sequence>MKNRSLCFKYGSFSAVLLALALGMASCHLEKKNGTDQSRAIKTEDITWEEKPSSEGCKLAAAYPTDNSSAVTQNIREWMNEQLGGTYTGSLDDGKKLLEYYGTERAEQVKRDIAEIGENTAMDASAYYVQFKKAFETEKFITYTSEIYEYSGGAHGGESLSGGVFRKSDGRKFGWDMFTANGKEKLRGMIKNGLKSKFFKVNSDEELYERLLDENARYTFPLPETAPVCRPNGVEFIYQQYEIAPYAAGIPTCTLPYDSLENLFTVTMKPLIESTTDSLALTYNPIVKR</sequence>
<gene>
    <name evidence="3" type="ORF">PCLFYP37_00447</name>
</gene>
<dbReference type="InterPro" id="IPR021729">
    <property type="entry name" value="DUF3298"/>
</dbReference>
<proteinExistence type="predicted"/>
<protein>
    <recommendedName>
        <fullName evidence="2">DUF3298 domain-containing protein</fullName>
    </recommendedName>
</protein>
<dbReference type="Gene3D" id="3.90.640.20">
    <property type="entry name" value="Heat-shock cognate protein, ATPase"/>
    <property type="match status" value="1"/>
</dbReference>
<name>A0A6N3GJY9_9BACT</name>